<reference evidence="6" key="1">
    <citation type="submission" date="2023-06" db="EMBL/GenBank/DDBJ databases">
        <title>Survivors Of The Sea: Transcriptome response of Skeletonema marinoi to long-term dormancy.</title>
        <authorList>
            <person name="Pinder M.I.M."/>
            <person name="Kourtchenko O."/>
            <person name="Robertson E.K."/>
            <person name="Larsson T."/>
            <person name="Maumus F."/>
            <person name="Osuna-Cruz C.M."/>
            <person name="Vancaester E."/>
            <person name="Stenow R."/>
            <person name="Vandepoele K."/>
            <person name="Ploug H."/>
            <person name="Bruchert V."/>
            <person name="Godhe A."/>
            <person name="Topel M."/>
        </authorList>
    </citation>
    <scope>NUCLEOTIDE SEQUENCE</scope>
    <source>
        <strain evidence="6">R05AC</strain>
    </source>
</reference>
<proteinExistence type="predicted"/>
<dbReference type="Gene3D" id="6.10.140.2220">
    <property type="match status" value="1"/>
</dbReference>
<dbReference type="SUPFAM" id="SSF144232">
    <property type="entry name" value="HIT/MYND zinc finger-like"/>
    <property type="match status" value="1"/>
</dbReference>
<name>A0AAD8Y5W8_9STRA</name>
<comment type="caution">
    <text evidence="6">The sequence shown here is derived from an EMBL/GenBank/DDBJ whole genome shotgun (WGS) entry which is preliminary data.</text>
</comment>
<evidence type="ECO:0000313" key="6">
    <source>
        <dbReference type="EMBL" id="KAK1740304.1"/>
    </source>
</evidence>
<evidence type="ECO:0000256" key="2">
    <source>
        <dbReference type="ARBA" id="ARBA00022771"/>
    </source>
</evidence>
<evidence type="ECO:0000256" key="4">
    <source>
        <dbReference type="PROSITE-ProRule" id="PRU00134"/>
    </source>
</evidence>
<dbReference type="Proteomes" id="UP001224775">
    <property type="component" value="Unassembled WGS sequence"/>
</dbReference>
<dbReference type="AlphaFoldDB" id="A0AAD8Y5W8"/>
<dbReference type="GO" id="GO:0008270">
    <property type="term" value="F:zinc ion binding"/>
    <property type="evidence" value="ECO:0007669"/>
    <property type="project" value="UniProtKB-KW"/>
</dbReference>
<dbReference type="InterPro" id="IPR002893">
    <property type="entry name" value="Znf_MYND"/>
</dbReference>
<dbReference type="Pfam" id="PF01753">
    <property type="entry name" value="zf-MYND"/>
    <property type="match status" value="1"/>
</dbReference>
<protein>
    <recommendedName>
        <fullName evidence="5">MYND-type domain-containing protein</fullName>
    </recommendedName>
</protein>
<evidence type="ECO:0000313" key="7">
    <source>
        <dbReference type="Proteomes" id="UP001224775"/>
    </source>
</evidence>
<evidence type="ECO:0000256" key="1">
    <source>
        <dbReference type="ARBA" id="ARBA00022723"/>
    </source>
</evidence>
<dbReference type="EMBL" id="JATAAI010000016">
    <property type="protein sequence ID" value="KAK1740304.1"/>
    <property type="molecule type" value="Genomic_DNA"/>
</dbReference>
<sequence>MPFDKEFSRPLDTMLIETHKLVGCFNEDCRASNPSKRCSKCGVAVYCSKKCQKADWNDREDPHKRICQVYCNNTNPKDWKGEKGQQFPVPVGLAAVGLMPLEYLWMTMRNRADLFFDEVNRVLEANHERHHEKKIGLIVNVMYNLSRPMLQGSMTFHDSDGSTLINGDTIPGGTETAYYILFEPIGEGSEDVRKRLHPTFGGGDISEELRLRAVEILKVFIQIVNEHGLHINLLSYQRGLMWMSDDDFRDGAAKELEEANGGRRIGWTPDIGYAMEDSVLAASKAAFG</sequence>
<organism evidence="6 7">
    <name type="scientific">Skeletonema marinoi</name>
    <dbReference type="NCBI Taxonomy" id="267567"/>
    <lineage>
        <taxon>Eukaryota</taxon>
        <taxon>Sar</taxon>
        <taxon>Stramenopiles</taxon>
        <taxon>Ochrophyta</taxon>
        <taxon>Bacillariophyta</taxon>
        <taxon>Coscinodiscophyceae</taxon>
        <taxon>Thalassiosirophycidae</taxon>
        <taxon>Thalassiosirales</taxon>
        <taxon>Skeletonemataceae</taxon>
        <taxon>Skeletonema</taxon>
        <taxon>Skeletonema marinoi-dohrnii complex</taxon>
    </lineage>
</organism>
<keyword evidence="2 4" id="KW-0863">Zinc-finger</keyword>
<gene>
    <name evidence="6" type="ORF">QTG54_009254</name>
</gene>
<keyword evidence="3" id="KW-0862">Zinc</keyword>
<evidence type="ECO:0000259" key="5">
    <source>
        <dbReference type="PROSITE" id="PS50865"/>
    </source>
</evidence>
<dbReference type="PROSITE" id="PS50865">
    <property type="entry name" value="ZF_MYND_2"/>
    <property type="match status" value="1"/>
</dbReference>
<keyword evidence="1" id="KW-0479">Metal-binding</keyword>
<keyword evidence="7" id="KW-1185">Reference proteome</keyword>
<feature type="domain" description="MYND-type" evidence="5">
    <location>
        <begin position="24"/>
        <end position="67"/>
    </location>
</feature>
<accession>A0AAD8Y5W8</accession>
<evidence type="ECO:0000256" key="3">
    <source>
        <dbReference type="ARBA" id="ARBA00022833"/>
    </source>
</evidence>